<evidence type="ECO:0000259" key="8">
    <source>
        <dbReference type="Pfam" id="PF14322"/>
    </source>
</evidence>
<dbReference type="Pfam" id="PF07980">
    <property type="entry name" value="SusD_RagB"/>
    <property type="match status" value="1"/>
</dbReference>
<keyword evidence="4" id="KW-0472">Membrane</keyword>
<evidence type="ECO:0008006" key="11">
    <source>
        <dbReference type="Google" id="ProtNLM"/>
    </source>
</evidence>
<comment type="subcellular location">
    <subcellularLocation>
        <location evidence="1">Cell outer membrane</location>
    </subcellularLocation>
</comment>
<keyword evidence="10" id="KW-1185">Reference proteome</keyword>
<dbReference type="InterPro" id="IPR019734">
    <property type="entry name" value="TPR_rpt"/>
</dbReference>
<feature type="repeat" description="TPR" evidence="6">
    <location>
        <begin position="198"/>
        <end position="231"/>
    </location>
</feature>
<evidence type="ECO:0000256" key="1">
    <source>
        <dbReference type="ARBA" id="ARBA00004442"/>
    </source>
</evidence>
<reference evidence="9" key="2">
    <citation type="submission" date="2020-09" db="EMBL/GenBank/DDBJ databases">
        <authorList>
            <person name="Sun Q."/>
            <person name="Zhou Y."/>
        </authorList>
    </citation>
    <scope>NUCLEOTIDE SEQUENCE</scope>
    <source>
        <strain evidence="9">CGMCC 1.12195</strain>
    </source>
</reference>
<keyword evidence="6" id="KW-0802">TPR repeat</keyword>
<dbReference type="InterPro" id="IPR011990">
    <property type="entry name" value="TPR-like_helical_dom_sf"/>
</dbReference>
<dbReference type="PROSITE" id="PS50005">
    <property type="entry name" value="TPR"/>
    <property type="match status" value="1"/>
</dbReference>
<evidence type="ECO:0000256" key="3">
    <source>
        <dbReference type="ARBA" id="ARBA00022729"/>
    </source>
</evidence>
<dbReference type="InterPro" id="IPR012944">
    <property type="entry name" value="SusD_RagB_dom"/>
</dbReference>
<keyword evidence="5" id="KW-0998">Cell outer membrane</keyword>
<gene>
    <name evidence="9" type="ORF">GCM10007415_40050</name>
</gene>
<feature type="domain" description="SusD-like N-terminal" evidence="8">
    <location>
        <begin position="8"/>
        <end position="209"/>
    </location>
</feature>
<evidence type="ECO:0000259" key="7">
    <source>
        <dbReference type="Pfam" id="PF07980"/>
    </source>
</evidence>
<dbReference type="AlphaFoldDB" id="A0A917HZS4"/>
<dbReference type="Gene3D" id="1.25.40.390">
    <property type="match status" value="1"/>
</dbReference>
<keyword evidence="3" id="KW-0732">Signal</keyword>
<organism evidence="9 10">
    <name type="scientific">Parapedobacter pyrenivorans</name>
    <dbReference type="NCBI Taxonomy" id="1305674"/>
    <lineage>
        <taxon>Bacteria</taxon>
        <taxon>Pseudomonadati</taxon>
        <taxon>Bacteroidota</taxon>
        <taxon>Sphingobacteriia</taxon>
        <taxon>Sphingobacteriales</taxon>
        <taxon>Sphingobacteriaceae</taxon>
        <taxon>Parapedobacter</taxon>
    </lineage>
</organism>
<protein>
    <recommendedName>
        <fullName evidence="11">SusD family protein</fullName>
    </recommendedName>
</protein>
<evidence type="ECO:0000256" key="6">
    <source>
        <dbReference type="PROSITE-ProRule" id="PRU00339"/>
    </source>
</evidence>
<dbReference type="EMBL" id="BMER01000005">
    <property type="protein sequence ID" value="GGH00122.1"/>
    <property type="molecule type" value="Genomic_DNA"/>
</dbReference>
<dbReference type="GO" id="GO:0009279">
    <property type="term" value="C:cell outer membrane"/>
    <property type="evidence" value="ECO:0007669"/>
    <property type="project" value="UniProtKB-SubCell"/>
</dbReference>
<dbReference type="SUPFAM" id="SSF48452">
    <property type="entry name" value="TPR-like"/>
    <property type="match status" value="1"/>
</dbReference>
<evidence type="ECO:0000313" key="9">
    <source>
        <dbReference type="EMBL" id="GGH00122.1"/>
    </source>
</evidence>
<comment type="similarity">
    <text evidence="2">Belongs to the SusD family.</text>
</comment>
<accession>A0A917HZS4</accession>
<dbReference type="Proteomes" id="UP000660862">
    <property type="component" value="Unassembled WGS sequence"/>
</dbReference>
<name>A0A917HZS4_9SPHI</name>
<evidence type="ECO:0000256" key="4">
    <source>
        <dbReference type="ARBA" id="ARBA00023136"/>
    </source>
</evidence>
<comment type="caution">
    <text evidence="9">The sequence shown here is derived from an EMBL/GenBank/DDBJ whole genome shotgun (WGS) entry which is preliminary data.</text>
</comment>
<feature type="domain" description="RagB/SusD" evidence="7">
    <location>
        <begin position="320"/>
        <end position="394"/>
    </location>
</feature>
<sequence>MLASCARYLDVKPDSSLAVPKTLKDLQAILDNETRRNTSYAYAGDVAADYYYLLEADFNRLNDAFDARNIYLWAPDASADRDWNNLYLNIFDVNVVLEEAGSAEAGNLTETDRKRIQGTAHFIRGWCFFQLAQLFAVPFDSGSADQSLGIPLRLSPNIEAPTTRSSLAETYQQIITDLSRAIDLLPTSSPVAVRPDKAAAHAALARVYLIMGDYQRSLDHANAALELEDGLMDFNDLDPLATKPIEVLNIEVLFHAQIPNGGGGFVTPRARVDSVLYASYHDADLRKQVYYRQNADGTYHFKGDYGTNPGIPFAGLATDELWLIKAECHARLSNADLAIESLNTLLVTRWEKSEFIPYQATDADEALQLIIAERNKELAFRAGIRWSDLRRLNKDPRFAKTLTRSMGSETYTLNPDDARYTFLIPANVVQQTGIEQNAR</sequence>
<reference evidence="9" key="1">
    <citation type="journal article" date="2014" name="Int. J. Syst. Evol. Microbiol.">
        <title>Complete genome sequence of Corynebacterium casei LMG S-19264T (=DSM 44701T), isolated from a smear-ripened cheese.</title>
        <authorList>
            <consortium name="US DOE Joint Genome Institute (JGI-PGF)"/>
            <person name="Walter F."/>
            <person name="Albersmeier A."/>
            <person name="Kalinowski J."/>
            <person name="Ruckert C."/>
        </authorList>
    </citation>
    <scope>NUCLEOTIDE SEQUENCE</scope>
    <source>
        <strain evidence="9">CGMCC 1.12195</strain>
    </source>
</reference>
<evidence type="ECO:0000313" key="10">
    <source>
        <dbReference type="Proteomes" id="UP000660862"/>
    </source>
</evidence>
<dbReference type="InterPro" id="IPR033985">
    <property type="entry name" value="SusD-like_N"/>
</dbReference>
<evidence type="ECO:0000256" key="2">
    <source>
        <dbReference type="ARBA" id="ARBA00006275"/>
    </source>
</evidence>
<dbReference type="Pfam" id="PF14322">
    <property type="entry name" value="SusD-like_3"/>
    <property type="match status" value="1"/>
</dbReference>
<proteinExistence type="inferred from homology"/>
<evidence type="ECO:0000256" key="5">
    <source>
        <dbReference type="ARBA" id="ARBA00023237"/>
    </source>
</evidence>